<dbReference type="EMBL" id="BSYO01000009">
    <property type="protein sequence ID" value="GMH09213.1"/>
    <property type="molecule type" value="Genomic_DNA"/>
</dbReference>
<organism evidence="1 2">
    <name type="scientific">Nepenthes gracilis</name>
    <name type="common">Slender pitcher plant</name>
    <dbReference type="NCBI Taxonomy" id="150966"/>
    <lineage>
        <taxon>Eukaryota</taxon>
        <taxon>Viridiplantae</taxon>
        <taxon>Streptophyta</taxon>
        <taxon>Embryophyta</taxon>
        <taxon>Tracheophyta</taxon>
        <taxon>Spermatophyta</taxon>
        <taxon>Magnoliopsida</taxon>
        <taxon>eudicotyledons</taxon>
        <taxon>Gunneridae</taxon>
        <taxon>Pentapetalae</taxon>
        <taxon>Caryophyllales</taxon>
        <taxon>Nepenthaceae</taxon>
        <taxon>Nepenthes</taxon>
    </lineage>
</organism>
<accession>A0AAD3SDH6</accession>
<evidence type="ECO:0000313" key="1">
    <source>
        <dbReference type="EMBL" id="GMH09213.1"/>
    </source>
</evidence>
<keyword evidence="2" id="KW-1185">Reference proteome</keyword>
<dbReference type="PANTHER" id="PTHR34197">
    <property type="entry name" value="OS04G0591300 PROTEIN"/>
    <property type="match status" value="1"/>
</dbReference>
<evidence type="ECO:0000313" key="2">
    <source>
        <dbReference type="Proteomes" id="UP001279734"/>
    </source>
</evidence>
<reference evidence="1" key="1">
    <citation type="submission" date="2023-05" db="EMBL/GenBank/DDBJ databases">
        <title>Nepenthes gracilis genome sequencing.</title>
        <authorList>
            <person name="Fukushima K."/>
        </authorList>
    </citation>
    <scope>NUCLEOTIDE SEQUENCE</scope>
    <source>
        <strain evidence="1">SING2019-196</strain>
    </source>
</reference>
<gene>
    <name evidence="1" type="ORF">Nepgr_011053</name>
</gene>
<comment type="caution">
    <text evidence="1">The sequence shown here is derived from an EMBL/GenBank/DDBJ whole genome shotgun (WGS) entry which is preliminary data.</text>
</comment>
<proteinExistence type="predicted"/>
<name>A0AAD3SDH6_NEPGR</name>
<dbReference type="AlphaFoldDB" id="A0AAD3SDH6"/>
<dbReference type="Proteomes" id="UP001279734">
    <property type="component" value="Unassembled WGS sequence"/>
</dbReference>
<sequence>MVFYADEEEVWKCMRHPSRRLRIGICPVCLWERLSALCPECGNLRPCSCCTSSASSSSSSSLTSGSNSSAFAVRSISRSSNLSHSDASFRRSRSVSLPFFRSARLLGNDAVDRRIPAAASQSKTSFWSFLWPARSNKGMVEQIEENPKMRRSMSAAVSHSGRDEGRTSAKSKGWHFPSPMKVFRLPRLVQQQSPLYRG</sequence>
<protein>
    <submittedName>
        <fullName evidence="1">Uncharacterized protein</fullName>
    </submittedName>
</protein>
<dbReference type="PANTHER" id="PTHR34197:SF2">
    <property type="entry name" value="OS04G0591300 PROTEIN"/>
    <property type="match status" value="1"/>
</dbReference>